<comment type="caution">
    <text evidence="2">The sequence shown here is derived from an EMBL/GenBank/DDBJ whole genome shotgun (WGS) entry which is preliminary data.</text>
</comment>
<keyword evidence="3" id="KW-1185">Reference proteome</keyword>
<evidence type="ECO:0000256" key="1">
    <source>
        <dbReference type="SAM" id="Coils"/>
    </source>
</evidence>
<gene>
    <name evidence="2" type="ORF">PIB30_086605</name>
</gene>
<proteinExistence type="predicted"/>
<reference evidence="2 3" key="1">
    <citation type="journal article" date="2023" name="Plants (Basel)">
        <title>Bridging the Gap: Combining Genomics and Transcriptomics Approaches to Understand Stylosanthes scabra, an Orphan Legume from the Brazilian Caatinga.</title>
        <authorList>
            <person name="Ferreira-Neto J.R.C."/>
            <person name="da Silva M.D."/>
            <person name="Binneck E."/>
            <person name="de Melo N.F."/>
            <person name="da Silva R.H."/>
            <person name="de Melo A.L.T.M."/>
            <person name="Pandolfi V."/>
            <person name="Bustamante F.O."/>
            <person name="Brasileiro-Vidal A.C."/>
            <person name="Benko-Iseppon A.M."/>
        </authorList>
    </citation>
    <scope>NUCLEOTIDE SEQUENCE [LARGE SCALE GENOMIC DNA]</scope>
    <source>
        <tissue evidence="2">Leaves</tissue>
    </source>
</reference>
<dbReference type="EMBL" id="JASCZI010182733">
    <property type="protein sequence ID" value="MED6188503.1"/>
    <property type="molecule type" value="Genomic_DNA"/>
</dbReference>
<accession>A0ABU6WUY9</accession>
<name>A0ABU6WUY9_9FABA</name>
<evidence type="ECO:0000313" key="3">
    <source>
        <dbReference type="Proteomes" id="UP001341840"/>
    </source>
</evidence>
<evidence type="ECO:0000313" key="2">
    <source>
        <dbReference type="EMBL" id="MED6188503.1"/>
    </source>
</evidence>
<dbReference type="Proteomes" id="UP001341840">
    <property type="component" value="Unassembled WGS sequence"/>
</dbReference>
<protein>
    <submittedName>
        <fullName evidence="2">Uncharacterized protein</fullName>
    </submittedName>
</protein>
<sequence>MIRTRTNQLNIGREDNQSRELITQKGEACAEYFVEFPLEEEEQQQELKQRNIPKAWEEELANKMMVYLSIKRRREENYPLLLTNEEENYGEEQSKMKRGRIECSNNNVNTEEAALEKVNQDMENSTSEAE</sequence>
<keyword evidence="1" id="KW-0175">Coiled coil</keyword>
<feature type="coiled-coil region" evidence="1">
    <location>
        <begin position="101"/>
        <end position="128"/>
    </location>
</feature>
<organism evidence="2 3">
    <name type="scientific">Stylosanthes scabra</name>
    <dbReference type="NCBI Taxonomy" id="79078"/>
    <lineage>
        <taxon>Eukaryota</taxon>
        <taxon>Viridiplantae</taxon>
        <taxon>Streptophyta</taxon>
        <taxon>Embryophyta</taxon>
        <taxon>Tracheophyta</taxon>
        <taxon>Spermatophyta</taxon>
        <taxon>Magnoliopsida</taxon>
        <taxon>eudicotyledons</taxon>
        <taxon>Gunneridae</taxon>
        <taxon>Pentapetalae</taxon>
        <taxon>rosids</taxon>
        <taxon>fabids</taxon>
        <taxon>Fabales</taxon>
        <taxon>Fabaceae</taxon>
        <taxon>Papilionoideae</taxon>
        <taxon>50 kb inversion clade</taxon>
        <taxon>dalbergioids sensu lato</taxon>
        <taxon>Dalbergieae</taxon>
        <taxon>Pterocarpus clade</taxon>
        <taxon>Stylosanthes</taxon>
    </lineage>
</organism>